<gene>
    <name evidence="1" type="ORF">BCR34DRAFT_361295</name>
</gene>
<proteinExistence type="predicted"/>
<accession>A0A1Y2A7A7</accession>
<keyword evidence="2" id="KW-1185">Reference proteome</keyword>
<reference evidence="1 2" key="1">
    <citation type="submission" date="2016-07" db="EMBL/GenBank/DDBJ databases">
        <title>Pervasive Adenine N6-methylation of Active Genes in Fungi.</title>
        <authorList>
            <consortium name="DOE Joint Genome Institute"/>
            <person name="Mondo S.J."/>
            <person name="Dannebaum R.O."/>
            <person name="Kuo R.C."/>
            <person name="Labutti K."/>
            <person name="Haridas S."/>
            <person name="Kuo A."/>
            <person name="Salamov A."/>
            <person name="Ahrendt S.R."/>
            <person name="Lipzen A."/>
            <person name="Sullivan W."/>
            <person name="Andreopoulos W.B."/>
            <person name="Clum A."/>
            <person name="Lindquist E."/>
            <person name="Daum C."/>
            <person name="Ramamoorthy G.K."/>
            <person name="Gryganskyi A."/>
            <person name="Culley D."/>
            <person name="Magnuson J.K."/>
            <person name="James T.Y."/>
            <person name="O'Malley M.A."/>
            <person name="Stajich J.E."/>
            <person name="Spatafora J.W."/>
            <person name="Visel A."/>
            <person name="Grigoriev I.V."/>
        </authorList>
    </citation>
    <scope>NUCLEOTIDE SEQUENCE [LARGE SCALE GENOMIC DNA]</scope>
    <source>
        <strain evidence="1 2">CBS 115471</strain>
    </source>
</reference>
<name>A0A1Y2A7A7_9PLEO</name>
<evidence type="ECO:0000313" key="1">
    <source>
        <dbReference type="EMBL" id="ORY18210.1"/>
    </source>
</evidence>
<comment type="caution">
    <text evidence="1">The sequence shown here is derived from an EMBL/GenBank/DDBJ whole genome shotgun (WGS) entry which is preliminary data.</text>
</comment>
<dbReference type="Proteomes" id="UP000193144">
    <property type="component" value="Unassembled WGS sequence"/>
</dbReference>
<dbReference type="EMBL" id="MCFA01000008">
    <property type="protein sequence ID" value="ORY18210.1"/>
    <property type="molecule type" value="Genomic_DNA"/>
</dbReference>
<protein>
    <submittedName>
        <fullName evidence="1">Uncharacterized protein</fullName>
    </submittedName>
</protein>
<sequence length="163" mass="19009">MPCNPTHPHIPLLRSLIPIFPPMNHSIPLHSIPFRARKCPQLQFLGARLNTPHRLYTLCISSVQHEYTKHANFRSKEETPLHFHSRSFAHRYAMQNPMSCYAMQMLCRRREVLKKATHKTRRGRRGVCIRFGIRHVRCAVVREARGSGWESGFEKRDGVCGRD</sequence>
<organism evidence="1 2">
    <name type="scientific">Clohesyomyces aquaticus</name>
    <dbReference type="NCBI Taxonomy" id="1231657"/>
    <lineage>
        <taxon>Eukaryota</taxon>
        <taxon>Fungi</taxon>
        <taxon>Dikarya</taxon>
        <taxon>Ascomycota</taxon>
        <taxon>Pezizomycotina</taxon>
        <taxon>Dothideomycetes</taxon>
        <taxon>Pleosporomycetidae</taxon>
        <taxon>Pleosporales</taxon>
        <taxon>Lindgomycetaceae</taxon>
        <taxon>Clohesyomyces</taxon>
    </lineage>
</organism>
<evidence type="ECO:0000313" key="2">
    <source>
        <dbReference type="Proteomes" id="UP000193144"/>
    </source>
</evidence>
<dbReference type="AlphaFoldDB" id="A0A1Y2A7A7"/>